<keyword evidence="3 12" id="KW-0554">One-carbon metabolism</keyword>
<feature type="binding site" evidence="12">
    <location>
        <position position="241"/>
    </location>
    <ligand>
        <name>NADP(+)</name>
        <dbReference type="ChEBI" id="CHEBI:58349"/>
    </ligand>
</feature>
<dbReference type="NCBIfam" id="NF010776">
    <property type="entry name" value="PRK14179.1"/>
    <property type="match status" value="1"/>
</dbReference>
<evidence type="ECO:0000256" key="2">
    <source>
        <dbReference type="ARBA" id="ARBA00011738"/>
    </source>
</evidence>
<dbReference type="NCBIfam" id="NF010783">
    <property type="entry name" value="PRK14186.1"/>
    <property type="match status" value="1"/>
</dbReference>
<keyword evidence="7 12" id="KW-0521">NADP</keyword>
<evidence type="ECO:0000256" key="6">
    <source>
        <dbReference type="ARBA" id="ARBA00022801"/>
    </source>
</evidence>
<evidence type="ECO:0000259" key="13">
    <source>
        <dbReference type="Pfam" id="PF00763"/>
    </source>
</evidence>
<organism evidence="15 16">
    <name type="scientific">Streptococcus salivarius K12</name>
    <dbReference type="NCBI Taxonomy" id="1200793"/>
    <lineage>
        <taxon>Bacteria</taxon>
        <taxon>Bacillati</taxon>
        <taxon>Bacillota</taxon>
        <taxon>Bacilli</taxon>
        <taxon>Lactobacillales</taxon>
        <taxon>Streptococcaceae</taxon>
        <taxon>Streptococcus</taxon>
    </lineage>
</organism>
<evidence type="ECO:0000256" key="7">
    <source>
        <dbReference type="ARBA" id="ARBA00022857"/>
    </source>
</evidence>
<dbReference type="PANTHER" id="PTHR48099:SF5">
    <property type="entry name" value="C-1-TETRAHYDROFOLATE SYNTHASE, CYTOPLASMIC"/>
    <property type="match status" value="1"/>
</dbReference>
<comment type="subunit">
    <text evidence="2 12">Homodimer.</text>
</comment>
<dbReference type="GO" id="GO:0005829">
    <property type="term" value="C:cytosol"/>
    <property type="evidence" value="ECO:0007669"/>
    <property type="project" value="TreeGrafter"/>
</dbReference>
<dbReference type="HAMAP" id="MF_01576">
    <property type="entry name" value="THF_DHG_CYH"/>
    <property type="match status" value="1"/>
</dbReference>
<keyword evidence="10 12" id="KW-0486">Methionine biosynthesis</keyword>
<keyword evidence="16" id="KW-1185">Reference proteome</keyword>
<comment type="function">
    <text evidence="12">Catalyzes the oxidation of 5,10-methylenetetrahydrofolate to 5,10-methenyltetrahydrofolate and then the hydrolysis of 5,10-methenyltetrahydrofolate to 10-formyltetrahydrofolate.</text>
</comment>
<dbReference type="GO" id="GO:0000105">
    <property type="term" value="P:L-histidine biosynthetic process"/>
    <property type="evidence" value="ECO:0007669"/>
    <property type="project" value="UniProtKB-KW"/>
</dbReference>
<keyword evidence="9 12" id="KW-0368">Histidine biosynthesis</keyword>
<dbReference type="Pfam" id="PF00763">
    <property type="entry name" value="THF_DHG_CYH"/>
    <property type="match status" value="1"/>
</dbReference>
<dbReference type="GO" id="GO:0035999">
    <property type="term" value="P:tetrahydrofolate interconversion"/>
    <property type="evidence" value="ECO:0007669"/>
    <property type="project" value="UniProtKB-UniRule"/>
</dbReference>
<evidence type="ECO:0000256" key="5">
    <source>
        <dbReference type="ARBA" id="ARBA00022755"/>
    </source>
</evidence>
<keyword evidence="4 12" id="KW-0028">Amino-acid biosynthesis</keyword>
<comment type="pathway">
    <text evidence="1 12">One-carbon metabolism; tetrahydrofolate interconversion.</text>
</comment>
<gene>
    <name evidence="12" type="primary">folD</name>
    <name evidence="15" type="ORF">RSSL_01608</name>
</gene>
<dbReference type="Gene3D" id="3.40.50.720">
    <property type="entry name" value="NAD(P)-binding Rossmann-like Domain"/>
    <property type="match status" value="1"/>
</dbReference>
<dbReference type="SUPFAM" id="SSF51735">
    <property type="entry name" value="NAD(P)-binding Rossmann-fold domains"/>
    <property type="match status" value="1"/>
</dbReference>
<dbReference type="NCBIfam" id="NF008058">
    <property type="entry name" value="PRK10792.1"/>
    <property type="match status" value="1"/>
</dbReference>
<comment type="caution">
    <text evidence="12">Lacks conserved residue(s) required for the propagation of feature annotation.</text>
</comment>
<evidence type="ECO:0000256" key="10">
    <source>
        <dbReference type="ARBA" id="ARBA00023167"/>
    </source>
</evidence>
<comment type="catalytic activity">
    <reaction evidence="12">
        <text>(6R)-5,10-methenyltetrahydrofolate + H2O = (6R)-10-formyltetrahydrofolate + H(+)</text>
        <dbReference type="Rhea" id="RHEA:23700"/>
        <dbReference type="ChEBI" id="CHEBI:15377"/>
        <dbReference type="ChEBI" id="CHEBI:15378"/>
        <dbReference type="ChEBI" id="CHEBI:57455"/>
        <dbReference type="ChEBI" id="CHEBI:195366"/>
        <dbReference type="EC" id="3.5.4.9"/>
    </reaction>
</comment>
<dbReference type="FunFam" id="3.40.50.720:FF:000094">
    <property type="entry name" value="Bifunctional protein FolD"/>
    <property type="match status" value="1"/>
</dbReference>
<comment type="caution">
    <text evidence="15">The sequence shown here is derived from an EMBL/GenBank/DDBJ whole genome shotgun (WGS) entry which is preliminary data.</text>
</comment>
<dbReference type="PRINTS" id="PR00085">
    <property type="entry name" value="THFDHDRGNASE"/>
</dbReference>
<comment type="catalytic activity">
    <reaction evidence="12">
        <text>(6R)-5,10-methylene-5,6,7,8-tetrahydrofolate + NADP(+) = (6R)-5,10-methenyltetrahydrofolate + NADPH</text>
        <dbReference type="Rhea" id="RHEA:22812"/>
        <dbReference type="ChEBI" id="CHEBI:15636"/>
        <dbReference type="ChEBI" id="CHEBI:57455"/>
        <dbReference type="ChEBI" id="CHEBI:57783"/>
        <dbReference type="ChEBI" id="CHEBI:58349"/>
        <dbReference type="EC" id="1.5.1.5"/>
    </reaction>
</comment>
<keyword evidence="8 12" id="KW-0560">Oxidoreductase</keyword>
<evidence type="ECO:0000256" key="11">
    <source>
        <dbReference type="ARBA" id="ARBA00023268"/>
    </source>
</evidence>
<dbReference type="GO" id="GO:0004488">
    <property type="term" value="F:methylenetetrahydrofolate dehydrogenase (NADP+) activity"/>
    <property type="evidence" value="ECO:0007669"/>
    <property type="project" value="UniProtKB-UniRule"/>
</dbReference>
<dbReference type="AlphaFoldDB" id="J7TX79"/>
<dbReference type="EC" id="3.5.4.9" evidence="12"/>
<dbReference type="InterPro" id="IPR036291">
    <property type="entry name" value="NAD(P)-bd_dom_sf"/>
</dbReference>
<dbReference type="InterPro" id="IPR000672">
    <property type="entry name" value="THF_DH/CycHdrlase"/>
</dbReference>
<dbReference type="InterPro" id="IPR046346">
    <property type="entry name" value="Aminoacid_DH-like_N_sf"/>
</dbReference>
<evidence type="ECO:0000313" key="15">
    <source>
        <dbReference type="EMBL" id="EJO16673.1"/>
    </source>
</evidence>
<dbReference type="GO" id="GO:0004477">
    <property type="term" value="F:methenyltetrahydrofolate cyclohydrolase activity"/>
    <property type="evidence" value="ECO:0007669"/>
    <property type="project" value="UniProtKB-UniRule"/>
</dbReference>
<comment type="similarity">
    <text evidence="12">Belongs to the tetrahydrofolate dehydrogenase/cyclohydrolase family.</text>
</comment>
<dbReference type="EC" id="1.5.1.5" evidence="12"/>
<evidence type="ECO:0000259" key="14">
    <source>
        <dbReference type="Pfam" id="PF02882"/>
    </source>
</evidence>
<dbReference type="PROSITE" id="PS00767">
    <property type="entry name" value="THF_DHG_CYH_2"/>
    <property type="match status" value="1"/>
</dbReference>
<dbReference type="SUPFAM" id="SSF53223">
    <property type="entry name" value="Aminoacid dehydrogenase-like, N-terminal domain"/>
    <property type="match status" value="1"/>
</dbReference>
<dbReference type="GO" id="GO:0009086">
    <property type="term" value="P:methionine biosynthetic process"/>
    <property type="evidence" value="ECO:0007669"/>
    <property type="project" value="UniProtKB-KW"/>
</dbReference>
<evidence type="ECO:0000256" key="12">
    <source>
        <dbReference type="HAMAP-Rule" id="MF_01576"/>
    </source>
</evidence>
<dbReference type="InterPro" id="IPR020630">
    <property type="entry name" value="THF_DH/CycHdrlase_cat_dom"/>
</dbReference>
<dbReference type="Proteomes" id="UP000006983">
    <property type="component" value="Unassembled WGS sequence"/>
</dbReference>
<name>J7TX79_STRSL</name>
<proteinExistence type="inferred from homology"/>
<accession>J7TX79</accession>
<evidence type="ECO:0000256" key="4">
    <source>
        <dbReference type="ARBA" id="ARBA00022605"/>
    </source>
</evidence>
<evidence type="ECO:0000313" key="16">
    <source>
        <dbReference type="Proteomes" id="UP000006983"/>
    </source>
</evidence>
<dbReference type="FunFam" id="3.40.50.10860:FF:000005">
    <property type="entry name" value="C-1-tetrahydrofolate synthase, cytoplasmic, putative"/>
    <property type="match status" value="1"/>
</dbReference>
<dbReference type="GO" id="GO:0006164">
    <property type="term" value="P:purine nucleotide biosynthetic process"/>
    <property type="evidence" value="ECO:0007669"/>
    <property type="project" value="UniProtKB-KW"/>
</dbReference>
<keyword evidence="11 12" id="KW-0511">Multifunctional enzyme</keyword>
<dbReference type="InterPro" id="IPR020867">
    <property type="entry name" value="THF_DH/CycHdrlase_CS"/>
</dbReference>
<keyword evidence="5 12" id="KW-0658">Purine biosynthesis</keyword>
<dbReference type="CDD" id="cd01080">
    <property type="entry name" value="NAD_bind_m-THF_DH_Cyclohyd"/>
    <property type="match status" value="1"/>
</dbReference>
<feature type="domain" description="Tetrahydrofolate dehydrogenase/cyclohydrolase catalytic" evidence="13">
    <location>
        <begin position="15"/>
        <end position="130"/>
    </location>
</feature>
<feature type="binding site" evidence="12">
    <location>
        <begin position="175"/>
        <end position="177"/>
    </location>
    <ligand>
        <name>NADP(+)</name>
        <dbReference type="ChEBI" id="CHEBI:58349"/>
    </ligand>
</feature>
<dbReference type="Gene3D" id="3.40.50.10860">
    <property type="entry name" value="Leucine Dehydrogenase, chain A, domain 1"/>
    <property type="match status" value="1"/>
</dbReference>
<reference evidence="15 16" key="1">
    <citation type="journal article" date="2012" name="J. Bacteriol.">
        <title>Genome Sequence of the Lantibiotic Bacteriocin Producer Streptococcus salivarius Strain K12.</title>
        <authorList>
            <person name="Barretto C."/>
            <person name="Alvarez-Martin P."/>
            <person name="Foata F."/>
            <person name="Renault P."/>
            <person name="Berger B."/>
        </authorList>
    </citation>
    <scope>NUCLEOTIDE SEQUENCE [LARGE SCALE GENOMIC DNA]</scope>
    <source>
        <strain evidence="15 16">K12</strain>
    </source>
</reference>
<protein>
    <recommendedName>
        <fullName evidence="12">Bifunctional protein FolD</fullName>
    </recommendedName>
    <domain>
        <recommendedName>
            <fullName evidence="12">Methylenetetrahydrofolate dehydrogenase</fullName>
            <ecNumber evidence="12">1.5.1.5</ecNumber>
        </recommendedName>
    </domain>
    <domain>
        <recommendedName>
            <fullName evidence="12">Methenyltetrahydrofolate cyclohydrolase</fullName>
            <ecNumber evidence="12">3.5.4.9</ecNumber>
        </recommendedName>
    </domain>
</protein>
<dbReference type="EMBL" id="ALIF01000001">
    <property type="protein sequence ID" value="EJO16673.1"/>
    <property type="molecule type" value="Genomic_DNA"/>
</dbReference>
<keyword evidence="6 12" id="KW-0378">Hydrolase</keyword>
<evidence type="ECO:0000256" key="8">
    <source>
        <dbReference type="ARBA" id="ARBA00023002"/>
    </source>
</evidence>
<dbReference type="Pfam" id="PF02882">
    <property type="entry name" value="THF_DHG_CYH_C"/>
    <property type="match status" value="1"/>
</dbReference>
<dbReference type="PATRIC" id="fig|1200793.3.peg.565"/>
<sequence>MKKSMYWRTPMAIIMDGKALAVKMQDQLQEKVARLKEKEWIVPGLVVIMVGDNPASQVYVRNKERAAKKAGFHSQTVNLSESISEEELIEVIERYNQDPLFHGILVQLPLPNHINEMRILLAIDPKKDVDGFHPMNTGNLWNGRRQMVPCTPAGIMEILREYNVELEGKTAVIIGRSNIVGKPMAQLLLEKNATVTLTHSRTPHLAKVCSKADVLIVAIGRAKFVTEDYVKEGAVVIDVGINRDEEGKLCGDVDFDQVKDKVGMITPVPGGVGPMTITMLMEQTYQAALRSAKG</sequence>
<dbReference type="PANTHER" id="PTHR48099">
    <property type="entry name" value="C-1-TETRAHYDROFOLATE SYNTHASE, CYTOPLASMIC-RELATED"/>
    <property type="match status" value="1"/>
</dbReference>
<dbReference type="PROSITE" id="PS00766">
    <property type="entry name" value="THF_DHG_CYH_1"/>
    <property type="match status" value="1"/>
</dbReference>
<dbReference type="UniPathway" id="UPA00193"/>
<evidence type="ECO:0000256" key="9">
    <source>
        <dbReference type="ARBA" id="ARBA00023102"/>
    </source>
</evidence>
<feature type="domain" description="Tetrahydrofolate dehydrogenase/cyclohydrolase NAD(P)-binding" evidence="14">
    <location>
        <begin position="149"/>
        <end position="290"/>
    </location>
</feature>
<evidence type="ECO:0000256" key="3">
    <source>
        <dbReference type="ARBA" id="ARBA00022563"/>
    </source>
</evidence>
<dbReference type="InterPro" id="IPR020631">
    <property type="entry name" value="THF_DH/CycHdrlase_NAD-bd_dom"/>
</dbReference>
<evidence type="ECO:0000256" key="1">
    <source>
        <dbReference type="ARBA" id="ARBA00004777"/>
    </source>
</evidence>